<dbReference type="EMBL" id="BOMY01000038">
    <property type="protein sequence ID" value="GIF23140.1"/>
    <property type="molecule type" value="Genomic_DNA"/>
</dbReference>
<dbReference type="AlphaFoldDB" id="A0A919NQE5"/>
<organism evidence="1 2">
    <name type="scientific">Paractinoplanes tereljensis</name>
    <dbReference type="NCBI Taxonomy" id="571912"/>
    <lineage>
        <taxon>Bacteria</taxon>
        <taxon>Bacillati</taxon>
        <taxon>Actinomycetota</taxon>
        <taxon>Actinomycetes</taxon>
        <taxon>Micromonosporales</taxon>
        <taxon>Micromonosporaceae</taxon>
        <taxon>Paractinoplanes</taxon>
    </lineage>
</organism>
<keyword evidence="2" id="KW-1185">Reference proteome</keyword>
<name>A0A919NQE5_9ACTN</name>
<accession>A0A919NQE5</accession>
<dbReference type="Proteomes" id="UP000623608">
    <property type="component" value="Unassembled WGS sequence"/>
</dbReference>
<comment type="caution">
    <text evidence="1">The sequence shown here is derived from an EMBL/GenBank/DDBJ whole genome shotgun (WGS) entry which is preliminary data.</text>
</comment>
<protein>
    <submittedName>
        <fullName evidence="1">Uncharacterized protein</fullName>
    </submittedName>
</protein>
<proteinExistence type="predicted"/>
<sequence>MAARQARRLLPNCVYGATAVPDNRKIGTPAARHNATSADTCRCWLVTTVSRGAVSHAPVVVFKM</sequence>
<evidence type="ECO:0000313" key="1">
    <source>
        <dbReference type="EMBL" id="GIF23140.1"/>
    </source>
</evidence>
<reference evidence="1" key="1">
    <citation type="submission" date="2021-01" db="EMBL/GenBank/DDBJ databases">
        <title>Whole genome shotgun sequence of Actinoplanes tereljensis NBRC 105297.</title>
        <authorList>
            <person name="Komaki H."/>
            <person name="Tamura T."/>
        </authorList>
    </citation>
    <scope>NUCLEOTIDE SEQUENCE</scope>
    <source>
        <strain evidence="1">NBRC 105297</strain>
    </source>
</reference>
<gene>
    <name evidence="1" type="ORF">Ate02nite_58700</name>
</gene>
<evidence type="ECO:0000313" key="2">
    <source>
        <dbReference type="Proteomes" id="UP000623608"/>
    </source>
</evidence>